<comment type="caution">
    <text evidence="2">The sequence shown here is derived from an EMBL/GenBank/DDBJ whole genome shotgun (WGS) entry which is preliminary data.</text>
</comment>
<feature type="transmembrane region" description="Helical" evidence="1">
    <location>
        <begin position="6"/>
        <end position="23"/>
    </location>
</feature>
<accession>A0A0J8UFD0</accession>
<sequence length="91" mass="9725">MMLVEILAAVALIAAAAGIYAVAYRSGEHPSRWRIVHTSVLVGVFIWGLLTLLGSVWWTYVVIVVLALVLAGTFHLIGTAEGKRRGGAHDA</sequence>
<feature type="transmembrane region" description="Helical" evidence="1">
    <location>
        <begin position="58"/>
        <end position="77"/>
    </location>
</feature>
<keyword evidence="1" id="KW-0472">Membrane</keyword>
<evidence type="ECO:0008006" key="4">
    <source>
        <dbReference type="Google" id="ProtNLM"/>
    </source>
</evidence>
<dbReference type="EMBL" id="LFOD01000003">
    <property type="protein sequence ID" value="KMV19632.1"/>
    <property type="molecule type" value="Genomic_DNA"/>
</dbReference>
<keyword evidence="1" id="KW-1133">Transmembrane helix</keyword>
<dbReference type="RefSeq" id="WP_048895575.1">
    <property type="nucleotide sequence ID" value="NZ_LFOD01000003.1"/>
</dbReference>
<organism evidence="2 3">
    <name type="scientific">Mycolicibacterium conceptionense</name>
    <dbReference type="NCBI Taxonomy" id="451644"/>
    <lineage>
        <taxon>Bacteria</taxon>
        <taxon>Bacillati</taxon>
        <taxon>Actinomycetota</taxon>
        <taxon>Actinomycetes</taxon>
        <taxon>Mycobacteriales</taxon>
        <taxon>Mycobacteriaceae</taxon>
        <taxon>Mycolicibacterium</taxon>
    </lineage>
</organism>
<protein>
    <recommendedName>
        <fullName evidence="4">Transmembrane protein</fullName>
    </recommendedName>
</protein>
<feature type="transmembrane region" description="Helical" evidence="1">
    <location>
        <begin position="35"/>
        <end position="52"/>
    </location>
</feature>
<dbReference type="Proteomes" id="UP000037594">
    <property type="component" value="Unassembled WGS sequence"/>
</dbReference>
<evidence type="ECO:0000313" key="3">
    <source>
        <dbReference type="Proteomes" id="UP000037594"/>
    </source>
</evidence>
<evidence type="ECO:0000256" key="1">
    <source>
        <dbReference type="SAM" id="Phobius"/>
    </source>
</evidence>
<reference evidence="2 3" key="1">
    <citation type="submission" date="2015-06" db="EMBL/GenBank/DDBJ databases">
        <title>Genome sequence of Mycobacterium conceptionense strain MLE.</title>
        <authorList>
            <person name="Greninger A.L."/>
            <person name="Cunningham G."/>
            <person name="Chiu C.Y."/>
            <person name="Miller S."/>
        </authorList>
    </citation>
    <scope>NUCLEOTIDE SEQUENCE [LARGE SCALE GENOMIC DNA]</scope>
    <source>
        <strain evidence="2 3">MLE</strain>
    </source>
</reference>
<keyword evidence="1" id="KW-0812">Transmembrane</keyword>
<dbReference type="AlphaFoldDB" id="A0A0J8UFD0"/>
<dbReference type="PATRIC" id="fig|451644.5.peg.1266"/>
<proteinExistence type="predicted"/>
<name>A0A0J8UFD0_9MYCO</name>
<evidence type="ECO:0000313" key="2">
    <source>
        <dbReference type="EMBL" id="KMV19632.1"/>
    </source>
</evidence>
<gene>
    <name evidence="2" type="ORF">ACT17_06210</name>
</gene>